<sequence length="333" mass="37822">YKTLHEFLADLIATKDQHQSSQVSQMLINHGHELLDLIRARQPELISQWISKVAGEILQQEGAKLAQHLRPPQSQEVSTTLANFSLERILADAEYIAQTLYFLLRSMARENDHGLAQEKRQDIDLVVTTVICMLAQTRNEKSSEYQTAMSFYLLACGATRSQFEVLNHAGSCLSYRSTLRKVKDLGQERLAAVRKIAREHMFMLIWDNLNFAFRVAQQRLGSNDHFDNGTTATLIVLWGVSPGDLPLNILPPRKTRLPVLKFTADDLLPSLEDVQNLEALHRWHTEDMLIEADPVLRTRFSDSISEPPSILLIPLHVTEHCMLPAMHIDESSL</sequence>
<feature type="non-terminal residue" evidence="2">
    <location>
        <position position="1"/>
    </location>
</feature>
<reference evidence="2" key="1">
    <citation type="submission" date="2023-03" db="EMBL/GenBank/DDBJ databases">
        <title>Massive genome expansion in bonnet fungi (Mycena s.s.) driven by repeated elements and novel gene families across ecological guilds.</title>
        <authorList>
            <consortium name="Lawrence Berkeley National Laboratory"/>
            <person name="Harder C.B."/>
            <person name="Miyauchi S."/>
            <person name="Viragh M."/>
            <person name="Kuo A."/>
            <person name="Thoen E."/>
            <person name="Andreopoulos B."/>
            <person name="Lu D."/>
            <person name="Skrede I."/>
            <person name="Drula E."/>
            <person name="Henrissat B."/>
            <person name="Morin E."/>
            <person name="Kohler A."/>
            <person name="Barry K."/>
            <person name="LaButti K."/>
            <person name="Morin E."/>
            <person name="Salamov A."/>
            <person name="Lipzen A."/>
            <person name="Mereny Z."/>
            <person name="Hegedus B."/>
            <person name="Baldrian P."/>
            <person name="Stursova M."/>
            <person name="Weitz H."/>
            <person name="Taylor A."/>
            <person name="Grigoriev I.V."/>
            <person name="Nagy L.G."/>
            <person name="Martin F."/>
            <person name="Kauserud H."/>
        </authorList>
    </citation>
    <scope>NUCLEOTIDE SEQUENCE</scope>
    <source>
        <strain evidence="2">CBHHK067</strain>
    </source>
</reference>
<comment type="caution">
    <text evidence="2">The sequence shown here is derived from an EMBL/GenBank/DDBJ whole genome shotgun (WGS) entry which is preliminary data.</text>
</comment>
<organism evidence="2 3">
    <name type="scientific">Mycena rosella</name>
    <name type="common">Pink bonnet</name>
    <name type="synonym">Agaricus rosellus</name>
    <dbReference type="NCBI Taxonomy" id="1033263"/>
    <lineage>
        <taxon>Eukaryota</taxon>
        <taxon>Fungi</taxon>
        <taxon>Dikarya</taxon>
        <taxon>Basidiomycota</taxon>
        <taxon>Agaricomycotina</taxon>
        <taxon>Agaricomycetes</taxon>
        <taxon>Agaricomycetidae</taxon>
        <taxon>Agaricales</taxon>
        <taxon>Marasmiineae</taxon>
        <taxon>Mycenaceae</taxon>
        <taxon>Mycena</taxon>
    </lineage>
</organism>
<dbReference type="AlphaFoldDB" id="A0AAD7GEN9"/>
<dbReference type="Proteomes" id="UP001221757">
    <property type="component" value="Unassembled WGS sequence"/>
</dbReference>
<feature type="domain" description="DUF6589" evidence="1">
    <location>
        <begin position="263"/>
        <end position="332"/>
    </location>
</feature>
<evidence type="ECO:0000313" key="3">
    <source>
        <dbReference type="Proteomes" id="UP001221757"/>
    </source>
</evidence>
<keyword evidence="3" id="KW-1185">Reference proteome</keyword>
<dbReference type="InterPro" id="IPR046496">
    <property type="entry name" value="DUF6589"/>
</dbReference>
<accession>A0AAD7GEN9</accession>
<protein>
    <recommendedName>
        <fullName evidence="1">DUF6589 domain-containing protein</fullName>
    </recommendedName>
</protein>
<proteinExistence type="predicted"/>
<dbReference type="EMBL" id="JARKIE010000105">
    <property type="protein sequence ID" value="KAJ7683747.1"/>
    <property type="molecule type" value="Genomic_DNA"/>
</dbReference>
<evidence type="ECO:0000313" key="2">
    <source>
        <dbReference type="EMBL" id="KAJ7683747.1"/>
    </source>
</evidence>
<feature type="non-terminal residue" evidence="2">
    <location>
        <position position="333"/>
    </location>
</feature>
<gene>
    <name evidence="2" type="ORF">B0H17DRAFT_873174</name>
</gene>
<name>A0AAD7GEN9_MYCRO</name>
<dbReference type="Pfam" id="PF20231">
    <property type="entry name" value="DUF6589"/>
    <property type="match status" value="1"/>
</dbReference>
<evidence type="ECO:0000259" key="1">
    <source>
        <dbReference type="Pfam" id="PF20231"/>
    </source>
</evidence>